<comment type="similarity">
    <text evidence="9">Belongs to the ABC transporter superfamily. Siderophore-Fe(3+) uptake transporter (SIUT) (TC 3.A.1.21) family.</text>
</comment>
<comment type="caution">
    <text evidence="13">The sequence shown here is derived from an EMBL/GenBank/DDBJ whole genome shotgun (WGS) entry which is preliminary data.</text>
</comment>
<dbReference type="Pfam" id="PF00664">
    <property type="entry name" value="ABC_membrane"/>
    <property type="match status" value="1"/>
</dbReference>
<dbReference type="InterPro" id="IPR003439">
    <property type="entry name" value="ABC_transporter-like_ATP-bd"/>
</dbReference>
<sequence>MIRDLMRILGPGNDARYRVFLAWAVAYGVLQGVSVALLVPVTRALFDADWPSFWRWLGVMAATTLLCMVAHYVQAMKGFESALVLLRTMHLRLGDHLVTLPLGWFGATRVGQVSQIATKGTISVMGAIAHLMTPLISGVVTTATIAVSMFFFDWRLGVALVVSAPVIWVAARFATDMTARVDDRMHAASVESNNRVLEYARCQQALRAFGRTHGVYEPLDAAIEEQRVAGRRQMWLVVVGSVVNGFALQLVFSALIVLGALLALDGEIDPVTLVALLGLIARFIQPLNEIGDLGAAIRLARNDIRRMSEVLEAEPLPEPDHSAPAAHEAPAVEFDAVRFGYDDAAPVLRGIDLTVPRRSMIALVGPSGSGKTTVTRLIARFYDVDGGTVRVGGVDVRDLTTADLMSQLSLVFQDVYLFDDTLRANVRVGRPDATDDEVTAAARTAGVGEIVDRLPDGWDTRVGEGGAALSGGERQRVSIARALLKQAPIVLFDEATAALDPDNEAHLQQAMEVLKQNSTLLVIAHKLTTVTAADRIVVLGDDGTVAQSGTHVELLARGGRYADFWELRTRATGWQLVSG</sequence>
<comment type="subcellular location">
    <subcellularLocation>
        <location evidence="1">Cell inner membrane</location>
        <topology evidence="1">Multi-pass membrane protein</topology>
    </subcellularLocation>
</comment>
<gene>
    <name evidence="13" type="ORF">ACFSJG_01310</name>
</gene>
<reference evidence="14" key="1">
    <citation type="journal article" date="2019" name="Int. J. Syst. Evol. Microbiol.">
        <title>The Global Catalogue of Microorganisms (GCM) 10K type strain sequencing project: providing services to taxonomists for standard genome sequencing and annotation.</title>
        <authorList>
            <consortium name="The Broad Institute Genomics Platform"/>
            <consortium name="The Broad Institute Genome Sequencing Center for Infectious Disease"/>
            <person name="Wu L."/>
            <person name="Ma J."/>
        </authorList>
    </citation>
    <scope>NUCLEOTIDE SEQUENCE [LARGE SCALE GENOMIC DNA]</scope>
    <source>
        <strain evidence="14">DT72</strain>
    </source>
</reference>
<evidence type="ECO:0000256" key="2">
    <source>
        <dbReference type="ARBA" id="ARBA00022519"/>
    </source>
</evidence>
<evidence type="ECO:0000259" key="12">
    <source>
        <dbReference type="PROSITE" id="PS50929"/>
    </source>
</evidence>
<feature type="transmembrane region" description="Helical" evidence="10">
    <location>
        <begin position="158"/>
        <end position="175"/>
    </location>
</feature>
<dbReference type="PROSITE" id="PS50893">
    <property type="entry name" value="ABC_TRANSPORTER_2"/>
    <property type="match status" value="1"/>
</dbReference>
<accession>A0ABW4NYL1</accession>
<keyword evidence="4" id="KW-0547">Nucleotide-binding</keyword>
<name>A0ABW4NYL1_9NOCA</name>
<dbReference type="CDD" id="cd07346">
    <property type="entry name" value="ABC_6TM_exporters"/>
    <property type="match status" value="1"/>
</dbReference>
<feature type="transmembrane region" description="Helical" evidence="10">
    <location>
        <begin position="128"/>
        <end position="152"/>
    </location>
</feature>
<dbReference type="InterPro" id="IPR039421">
    <property type="entry name" value="Type_1_exporter"/>
</dbReference>
<keyword evidence="7 10" id="KW-1133">Transmembrane helix</keyword>
<dbReference type="GO" id="GO:0005524">
    <property type="term" value="F:ATP binding"/>
    <property type="evidence" value="ECO:0007669"/>
    <property type="project" value="UniProtKB-KW"/>
</dbReference>
<protein>
    <submittedName>
        <fullName evidence="13">ABC transporter ATP-binding protein</fullName>
    </submittedName>
</protein>
<keyword evidence="8 10" id="KW-0472">Membrane</keyword>
<dbReference type="Gene3D" id="1.20.1560.10">
    <property type="entry name" value="ABC transporter type 1, transmembrane domain"/>
    <property type="match status" value="1"/>
</dbReference>
<keyword evidence="14" id="KW-1185">Reference proteome</keyword>
<dbReference type="PROSITE" id="PS00211">
    <property type="entry name" value="ABC_TRANSPORTER_1"/>
    <property type="match status" value="1"/>
</dbReference>
<organism evidence="13 14">
    <name type="scientific">Rhodococcus gannanensis</name>
    <dbReference type="NCBI Taxonomy" id="1960308"/>
    <lineage>
        <taxon>Bacteria</taxon>
        <taxon>Bacillati</taxon>
        <taxon>Actinomycetota</taxon>
        <taxon>Actinomycetes</taxon>
        <taxon>Mycobacteriales</taxon>
        <taxon>Nocardiaceae</taxon>
        <taxon>Rhodococcus</taxon>
    </lineage>
</organism>
<evidence type="ECO:0000256" key="10">
    <source>
        <dbReference type="SAM" id="Phobius"/>
    </source>
</evidence>
<keyword evidence="2" id="KW-1003">Cell membrane</keyword>
<feature type="transmembrane region" description="Helical" evidence="10">
    <location>
        <begin position="53"/>
        <end position="73"/>
    </location>
</feature>
<evidence type="ECO:0000256" key="1">
    <source>
        <dbReference type="ARBA" id="ARBA00004429"/>
    </source>
</evidence>
<feature type="domain" description="ABC transporter" evidence="11">
    <location>
        <begin position="332"/>
        <end position="567"/>
    </location>
</feature>
<dbReference type="InterPro" id="IPR011527">
    <property type="entry name" value="ABC1_TM_dom"/>
</dbReference>
<dbReference type="PANTHER" id="PTHR24221">
    <property type="entry name" value="ATP-BINDING CASSETTE SUB-FAMILY B"/>
    <property type="match status" value="1"/>
</dbReference>
<keyword evidence="6" id="KW-1278">Translocase</keyword>
<dbReference type="InterPro" id="IPR027417">
    <property type="entry name" value="P-loop_NTPase"/>
</dbReference>
<evidence type="ECO:0000256" key="6">
    <source>
        <dbReference type="ARBA" id="ARBA00022967"/>
    </source>
</evidence>
<dbReference type="RefSeq" id="WP_378483396.1">
    <property type="nucleotide sequence ID" value="NZ_JBHUFB010000002.1"/>
</dbReference>
<dbReference type="PROSITE" id="PS50929">
    <property type="entry name" value="ABC_TM1F"/>
    <property type="match status" value="1"/>
</dbReference>
<dbReference type="EMBL" id="JBHUFB010000002">
    <property type="protein sequence ID" value="MFD1810838.1"/>
    <property type="molecule type" value="Genomic_DNA"/>
</dbReference>
<dbReference type="InterPro" id="IPR017871">
    <property type="entry name" value="ABC_transporter-like_CS"/>
</dbReference>
<dbReference type="SUPFAM" id="SSF52540">
    <property type="entry name" value="P-loop containing nucleoside triphosphate hydrolases"/>
    <property type="match status" value="1"/>
</dbReference>
<dbReference type="SUPFAM" id="SSF90123">
    <property type="entry name" value="ABC transporter transmembrane region"/>
    <property type="match status" value="1"/>
</dbReference>
<evidence type="ECO:0000256" key="7">
    <source>
        <dbReference type="ARBA" id="ARBA00022989"/>
    </source>
</evidence>
<dbReference type="InterPro" id="IPR036640">
    <property type="entry name" value="ABC1_TM_sf"/>
</dbReference>
<dbReference type="PANTHER" id="PTHR24221:SF654">
    <property type="entry name" value="ATP-BINDING CASSETTE SUB-FAMILY B MEMBER 6"/>
    <property type="match status" value="1"/>
</dbReference>
<feature type="transmembrane region" description="Helical" evidence="10">
    <location>
        <begin position="20"/>
        <end position="41"/>
    </location>
</feature>
<dbReference type="Proteomes" id="UP001597286">
    <property type="component" value="Unassembled WGS sequence"/>
</dbReference>
<keyword evidence="5 13" id="KW-0067">ATP-binding</keyword>
<feature type="domain" description="ABC transmembrane type-1" evidence="12">
    <location>
        <begin position="41"/>
        <end position="299"/>
    </location>
</feature>
<keyword evidence="2" id="KW-0997">Cell inner membrane</keyword>
<evidence type="ECO:0000256" key="9">
    <source>
        <dbReference type="ARBA" id="ARBA00023455"/>
    </source>
</evidence>
<evidence type="ECO:0000256" key="4">
    <source>
        <dbReference type="ARBA" id="ARBA00022741"/>
    </source>
</evidence>
<dbReference type="SMART" id="SM00382">
    <property type="entry name" value="AAA"/>
    <property type="match status" value="1"/>
</dbReference>
<evidence type="ECO:0000256" key="5">
    <source>
        <dbReference type="ARBA" id="ARBA00022840"/>
    </source>
</evidence>
<feature type="transmembrane region" description="Helical" evidence="10">
    <location>
        <begin position="235"/>
        <end position="264"/>
    </location>
</feature>
<keyword evidence="3 10" id="KW-0812">Transmembrane</keyword>
<dbReference type="Pfam" id="PF00005">
    <property type="entry name" value="ABC_tran"/>
    <property type="match status" value="1"/>
</dbReference>
<dbReference type="Gene3D" id="3.40.50.300">
    <property type="entry name" value="P-loop containing nucleotide triphosphate hydrolases"/>
    <property type="match status" value="1"/>
</dbReference>
<dbReference type="InterPro" id="IPR003593">
    <property type="entry name" value="AAA+_ATPase"/>
</dbReference>
<proteinExistence type="inferred from homology"/>
<evidence type="ECO:0000313" key="14">
    <source>
        <dbReference type="Proteomes" id="UP001597286"/>
    </source>
</evidence>
<evidence type="ECO:0000256" key="3">
    <source>
        <dbReference type="ARBA" id="ARBA00022692"/>
    </source>
</evidence>
<evidence type="ECO:0000256" key="8">
    <source>
        <dbReference type="ARBA" id="ARBA00023136"/>
    </source>
</evidence>
<evidence type="ECO:0000259" key="11">
    <source>
        <dbReference type="PROSITE" id="PS50893"/>
    </source>
</evidence>
<evidence type="ECO:0000313" key="13">
    <source>
        <dbReference type="EMBL" id="MFD1810838.1"/>
    </source>
</evidence>